<dbReference type="PROSITE" id="PS00022">
    <property type="entry name" value="EGF_1"/>
    <property type="match status" value="2"/>
</dbReference>
<dbReference type="OMA" id="HFTVNCS"/>
<keyword evidence="3 4" id="KW-1015">Disulfide bond</keyword>
<feature type="domain" description="EGF-like" evidence="6">
    <location>
        <begin position="216"/>
        <end position="259"/>
    </location>
</feature>
<organism evidence="7 8">
    <name type="scientific">Salvator merianae</name>
    <name type="common">Argentine black and white tegu</name>
    <name type="synonym">Tupinambis merianae</name>
    <dbReference type="NCBI Taxonomy" id="96440"/>
    <lineage>
        <taxon>Eukaryota</taxon>
        <taxon>Metazoa</taxon>
        <taxon>Chordata</taxon>
        <taxon>Craniata</taxon>
        <taxon>Vertebrata</taxon>
        <taxon>Euteleostomi</taxon>
        <taxon>Lepidosauria</taxon>
        <taxon>Squamata</taxon>
        <taxon>Bifurcata</taxon>
        <taxon>Unidentata</taxon>
        <taxon>Episquamata</taxon>
        <taxon>Laterata</taxon>
        <taxon>Teiioidea</taxon>
        <taxon>Teiidae</taxon>
        <taxon>Salvator</taxon>
    </lineage>
</organism>
<dbReference type="GO" id="GO:0005509">
    <property type="term" value="F:calcium ion binding"/>
    <property type="evidence" value="ECO:0007669"/>
    <property type="project" value="InterPro"/>
</dbReference>
<feature type="domain" description="EGF-like" evidence="6">
    <location>
        <begin position="261"/>
        <end position="300"/>
    </location>
</feature>
<feature type="signal peptide" evidence="5">
    <location>
        <begin position="1"/>
        <end position="21"/>
    </location>
</feature>
<dbReference type="SMART" id="SM00179">
    <property type="entry name" value="EGF_CA"/>
    <property type="match status" value="2"/>
</dbReference>
<dbReference type="Gene3D" id="2.10.25.10">
    <property type="entry name" value="Laminin"/>
    <property type="match status" value="2"/>
</dbReference>
<proteinExistence type="predicted"/>
<dbReference type="AlphaFoldDB" id="A0A8D0C098"/>
<protein>
    <recommendedName>
        <fullName evidence="6">EGF-like domain-containing protein</fullName>
    </recommendedName>
</protein>
<keyword evidence="1 4" id="KW-0245">EGF-like domain</keyword>
<dbReference type="InterPro" id="IPR051022">
    <property type="entry name" value="Notch_Cell-Fate_Det"/>
</dbReference>
<dbReference type="PROSITE" id="PS50026">
    <property type="entry name" value="EGF_3"/>
    <property type="match status" value="3"/>
</dbReference>
<feature type="disulfide bond" evidence="4">
    <location>
        <begin position="265"/>
        <end position="275"/>
    </location>
</feature>
<keyword evidence="5" id="KW-0732">Signal</keyword>
<evidence type="ECO:0000313" key="7">
    <source>
        <dbReference type="Ensembl" id="ENSSMRP00000015359.1"/>
    </source>
</evidence>
<evidence type="ECO:0000259" key="6">
    <source>
        <dbReference type="PROSITE" id="PS50026"/>
    </source>
</evidence>
<evidence type="ECO:0000256" key="1">
    <source>
        <dbReference type="ARBA" id="ARBA00022536"/>
    </source>
</evidence>
<dbReference type="FunFam" id="2.10.25.10:FF:000669">
    <property type="entry name" value="Eyes shut homolog"/>
    <property type="match status" value="1"/>
</dbReference>
<dbReference type="InterPro" id="IPR000742">
    <property type="entry name" value="EGF"/>
</dbReference>
<dbReference type="InterPro" id="IPR001881">
    <property type="entry name" value="EGF-like_Ca-bd_dom"/>
</dbReference>
<dbReference type="Ensembl" id="ENSSMRT00000017898.1">
    <property type="protein sequence ID" value="ENSSMRP00000015359.1"/>
    <property type="gene ID" value="ENSSMRG00000011921.1"/>
</dbReference>
<reference evidence="7" key="1">
    <citation type="submission" date="2025-08" db="UniProtKB">
        <authorList>
            <consortium name="Ensembl"/>
        </authorList>
    </citation>
    <scope>IDENTIFICATION</scope>
</reference>
<evidence type="ECO:0000256" key="2">
    <source>
        <dbReference type="ARBA" id="ARBA00022737"/>
    </source>
</evidence>
<dbReference type="GeneTree" id="ENSGT00940000163741"/>
<dbReference type="PROSITE" id="PS01186">
    <property type="entry name" value="EGF_2"/>
    <property type="match status" value="2"/>
</dbReference>
<evidence type="ECO:0000256" key="5">
    <source>
        <dbReference type="SAM" id="SignalP"/>
    </source>
</evidence>
<keyword evidence="2" id="KW-0677">Repeat</keyword>
<dbReference type="CDD" id="cd00054">
    <property type="entry name" value="EGF_CA"/>
    <property type="match status" value="1"/>
</dbReference>
<reference evidence="7" key="2">
    <citation type="submission" date="2025-09" db="UniProtKB">
        <authorList>
            <consortium name="Ensembl"/>
        </authorList>
    </citation>
    <scope>IDENTIFICATION</scope>
</reference>
<dbReference type="SUPFAM" id="SSF57196">
    <property type="entry name" value="EGF/Laminin"/>
    <property type="match status" value="2"/>
</dbReference>
<feature type="chain" id="PRO_5034753506" description="EGF-like domain-containing protein" evidence="5">
    <location>
        <begin position="22"/>
        <end position="313"/>
    </location>
</feature>
<dbReference type="Pfam" id="PF00008">
    <property type="entry name" value="EGF"/>
    <property type="match status" value="1"/>
</dbReference>
<accession>A0A8D0C098</accession>
<feature type="disulfide bond" evidence="4">
    <location>
        <begin position="249"/>
        <end position="258"/>
    </location>
</feature>
<feature type="disulfide bond" evidence="4">
    <location>
        <begin position="186"/>
        <end position="203"/>
    </location>
</feature>
<dbReference type="SMART" id="SM00181">
    <property type="entry name" value="EGF"/>
    <property type="match status" value="3"/>
</dbReference>
<dbReference type="Proteomes" id="UP000694421">
    <property type="component" value="Unplaced"/>
</dbReference>
<evidence type="ECO:0000256" key="3">
    <source>
        <dbReference type="ARBA" id="ARBA00023157"/>
    </source>
</evidence>
<feature type="disulfide bond" evidence="4">
    <location>
        <begin position="205"/>
        <end position="214"/>
    </location>
</feature>
<feature type="domain" description="EGF-like" evidence="6">
    <location>
        <begin position="173"/>
        <end position="215"/>
    </location>
</feature>
<evidence type="ECO:0000313" key="8">
    <source>
        <dbReference type="Proteomes" id="UP000694421"/>
    </source>
</evidence>
<dbReference type="PANTHER" id="PTHR24049">
    <property type="entry name" value="CRUMBS FAMILY MEMBER"/>
    <property type="match status" value="1"/>
</dbReference>
<comment type="caution">
    <text evidence="4">Lacks conserved residue(s) required for the propagation of feature annotation.</text>
</comment>
<dbReference type="PROSITE" id="PS51257">
    <property type="entry name" value="PROKAR_LIPOPROTEIN"/>
    <property type="match status" value="1"/>
</dbReference>
<evidence type="ECO:0000256" key="4">
    <source>
        <dbReference type="PROSITE-ProRule" id="PRU00076"/>
    </source>
</evidence>
<name>A0A8D0C098_SALMN</name>
<sequence>MKPKSVIFVIIHVLQGCIVDGQTICKRHWTAEWKTQPTVHVVKWSLTQNICSSYYTECWNIDSDNRNAIESSALSNSQICPLQLQEGDILFISSEPSFQPLGMSLANVSLEGFIKCPQQTEVPQEQLIFGCRLNGMHQIESQWLGTGTHYFIEAVTSGPLLCNLGLRLNVTVKPHICQQSSSASFCSGRGKCLSHIWDDAYHCYCNPPYLGRFCQEFDVCSRKPCYNNASCINKEGQTEQDGESYECICSSQFKGKNCSEIVGQCQPHSCSNGNCINVSSNTYKCQCDTGFAGKKFIHCNIQSCLHDSALNYL</sequence>
<keyword evidence="8" id="KW-1185">Reference proteome</keyword>